<name>A0A2G9HCJ6_9LAMI</name>
<dbReference type="OrthoDB" id="1751005at2759"/>
<evidence type="ECO:0000313" key="1">
    <source>
        <dbReference type="EMBL" id="PIN15249.1"/>
    </source>
</evidence>
<evidence type="ECO:0000313" key="2">
    <source>
        <dbReference type="Proteomes" id="UP000231279"/>
    </source>
</evidence>
<reference evidence="2" key="1">
    <citation type="journal article" date="2018" name="Gigascience">
        <title>Genome assembly of the Pink Ipe (Handroanthus impetiginosus, Bignoniaceae), a highly valued, ecologically keystone Neotropical timber forest tree.</title>
        <authorList>
            <person name="Silva-Junior O.B."/>
            <person name="Grattapaglia D."/>
            <person name="Novaes E."/>
            <person name="Collevatti R.G."/>
        </authorList>
    </citation>
    <scope>NUCLEOTIDE SEQUENCE [LARGE SCALE GENOMIC DNA]</scope>
    <source>
        <strain evidence="2">cv. UFG-1</strain>
    </source>
</reference>
<protein>
    <submittedName>
        <fullName evidence="1">Uncharacterized protein</fullName>
    </submittedName>
</protein>
<keyword evidence="2" id="KW-1185">Reference proteome</keyword>
<gene>
    <name evidence="1" type="ORF">CDL12_12101</name>
</gene>
<organism evidence="1 2">
    <name type="scientific">Handroanthus impetiginosus</name>
    <dbReference type="NCBI Taxonomy" id="429701"/>
    <lineage>
        <taxon>Eukaryota</taxon>
        <taxon>Viridiplantae</taxon>
        <taxon>Streptophyta</taxon>
        <taxon>Embryophyta</taxon>
        <taxon>Tracheophyta</taxon>
        <taxon>Spermatophyta</taxon>
        <taxon>Magnoliopsida</taxon>
        <taxon>eudicotyledons</taxon>
        <taxon>Gunneridae</taxon>
        <taxon>Pentapetalae</taxon>
        <taxon>asterids</taxon>
        <taxon>lamiids</taxon>
        <taxon>Lamiales</taxon>
        <taxon>Bignoniaceae</taxon>
        <taxon>Crescentiina</taxon>
        <taxon>Tabebuia alliance</taxon>
        <taxon>Handroanthus</taxon>
    </lineage>
</organism>
<sequence length="95" mass="10253">MTKQQLPGNCTINFAAVPNASFQVGVILDLDSVVGRVGLSSLSLALSDFYSANTNYSTKLVLHVRDFRGQVIDAAAAGIYTYSSTLVHFFLLYST</sequence>
<accession>A0A2G9HCJ6</accession>
<dbReference type="Proteomes" id="UP000231279">
    <property type="component" value="Unassembled WGS sequence"/>
</dbReference>
<dbReference type="AlphaFoldDB" id="A0A2G9HCJ6"/>
<dbReference type="PANTHER" id="PTHR34836">
    <property type="entry name" value="OS06G0188250 PROTEIN"/>
    <property type="match status" value="1"/>
</dbReference>
<proteinExistence type="predicted"/>
<comment type="caution">
    <text evidence="1">The sequence shown here is derived from an EMBL/GenBank/DDBJ whole genome shotgun (WGS) entry which is preliminary data.</text>
</comment>
<dbReference type="STRING" id="429701.A0A2G9HCJ6"/>
<dbReference type="PANTHER" id="PTHR34836:SF1">
    <property type="entry name" value="OS09G0428600 PROTEIN"/>
    <property type="match status" value="1"/>
</dbReference>
<dbReference type="EMBL" id="NKXS01002115">
    <property type="protein sequence ID" value="PIN15249.1"/>
    <property type="molecule type" value="Genomic_DNA"/>
</dbReference>
<dbReference type="InterPro" id="IPR015683">
    <property type="entry name" value="Ionotropic_Glu_rcpt"/>
</dbReference>